<name>A0AAW3FC60_9BACT</name>
<reference evidence="1 2" key="1">
    <citation type="submission" date="2014-07" db="EMBL/GenBank/DDBJ databases">
        <authorList>
            <person name="McCorrison J."/>
            <person name="Sanka R."/>
            <person name="Torralba M."/>
            <person name="Gillis M."/>
            <person name="Haft D.H."/>
            <person name="Methe B."/>
            <person name="Sutton G."/>
            <person name="Nelson K.E."/>
        </authorList>
    </citation>
    <scope>NUCLEOTIDE SEQUENCE [LARGE SCALE GENOMIC DNA]</scope>
    <source>
        <strain evidence="1 2">DNF00424</strain>
    </source>
</reference>
<proteinExistence type="predicted"/>
<dbReference type="EMBL" id="JRNJ01000104">
    <property type="protein sequence ID" value="KGF24840.1"/>
    <property type="molecule type" value="Genomic_DNA"/>
</dbReference>
<dbReference type="Proteomes" id="UP000029533">
    <property type="component" value="Unassembled WGS sequence"/>
</dbReference>
<gene>
    <name evidence="1" type="ORF">HMPREF2132_11115</name>
</gene>
<organism evidence="1 2">
    <name type="scientific">Prevotella histicola JCM 15637 = DNF00424</name>
    <dbReference type="NCBI Taxonomy" id="1236504"/>
    <lineage>
        <taxon>Bacteria</taxon>
        <taxon>Pseudomonadati</taxon>
        <taxon>Bacteroidota</taxon>
        <taxon>Bacteroidia</taxon>
        <taxon>Bacteroidales</taxon>
        <taxon>Prevotellaceae</taxon>
        <taxon>Prevotella</taxon>
    </lineage>
</organism>
<comment type="caution">
    <text evidence="1">The sequence shown here is derived from an EMBL/GenBank/DDBJ whole genome shotgun (WGS) entry which is preliminary data.</text>
</comment>
<dbReference type="RefSeq" id="WP_036871007.1">
    <property type="nucleotide sequence ID" value="NZ_JRNJ01000104.1"/>
</dbReference>
<evidence type="ECO:0000313" key="2">
    <source>
        <dbReference type="Proteomes" id="UP000029533"/>
    </source>
</evidence>
<protein>
    <submittedName>
        <fullName evidence="1">Uncharacterized protein</fullName>
    </submittedName>
</protein>
<dbReference type="AlphaFoldDB" id="A0AAW3FC60"/>
<sequence length="161" mass="17742">MPKILIGIDPGRAGGLVSLDENGKALQVVKMPETMGGILQFFQQYSNDDAVCYLERVHARPGDGAASMFKFGQGFGWLQMALLAAKVKTVEVLPNTWMRGLGIKSKKKDETKTAYKNRLKFVAEQLFPEQRVTLWNADALLIAHALYVADKKGEISANLEG</sequence>
<evidence type="ECO:0000313" key="1">
    <source>
        <dbReference type="EMBL" id="KGF24840.1"/>
    </source>
</evidence>
<dbReference type="CDD" id="cd22992">
    <property type="entry name" value="MOC1"/>
    <property type="match status" value="1"/>
</dbReference>
<accession>A0AAW3FC60</accession>